<organism evidence="1 2">
    <name type="scientific">Mycolicibacterium peregrinum</name>
    <name type="common">Mycobacterium peregrinum</name>
    <dbReference type="NCBI Taxonomy" id="43304"/>
    <lineage>
        <taxon>Bacteria</taxon>
        <taxon>Bacillati</taxon>
        <taxon>Actinomycetota</taxon>
        <taxon>Actinomycetes</taxon>
        <taxon>Mycobacteriales</taxon>
        <taxon>Mycobacteriaceae</taxon>
        <taxon>Mycolicibacterium</taxon>
    </lineage>
</organism>
<dbReference type="Proteomes" id="UP000297792">
    <property type="component" value="Unassembled WGS sequence"/>
</dbReference>
<dbReference type="AlphaFoldDB" id="A0A4Z0HRV8"/>
<reference evidence="1 2" key="1">
    <citation type="submission" date="2018-12" db="EMBL/GenBank/DDBJ databases">
        <title>Draft genome sequences of Mycolicibacterium peregrinum isolated from a pig with lymphadenitis and from soil on the same Japanese pig farm.</title>
        <authorList>
            <person name="Komatsu T."/>
            <person name="Ohya K."/>
            <person name="Sawai K."/>
            <person name="Odoi J.O."/>
            <person name="Otsu K."/>
            <person name="Ota A."/>
            <person name="Ito T."/>
            <person name="Kawai M."/>
            <person name="Maruyama F."/>
        </authorList>
    </citation>
    <scope>NUCLEOTIDE SEQUENCE [LARGE SCALE GENOMIC DNA]</scope>
    <source>
        <strain evidence="1 2">138</strain>
    </source>
</reference>
<dbReference type="EMBL" id="RWKA01000005">
    <property type="protein sequence ID" value="TGB43675.1"/>
    <property type="molecule type" value="Genomic_DNA"/>
</dbReference>
<accession>A0A4Z0HRV8</accession>
<protein>
    <submittedName>
        <fullName evidence="1">DUF2182 domain-containing protein</fullName>
    </submittedName>
</protein>
<evidence type="ECO:0000313" key="1">
    <source>
        <dbReference type="EMBL" id="TGB43675.1"/>
    </source>
</evidence>
<keyword evidence="2" id="KW-1185">Reference proteome</keyword>
<evidence type="ECO:0000313" key="2">
    <source>
        <dbReference type="Proteomes" id="UP000297792"/>
    </source>
</evidence>
<gene>
    <name evidence="1" type="ORF">EJD98_11720</name>
</gene>
<proteinExistence type="predicted"/>
<dbReference type="Pfam" id="PF09948">
    <property type="entry name" value="PpoB2"/>
    <property type="match status" value="1"/>
</dbReference>
<dbReference type="InterPro" id="IPR018688">
    <property type="entry name" value="PpoB2-like"/>
</dbReference>
<name>A0A4Z0HRV8_MYCPR</name>
<comment type="caution">
    <text evidence="1">The sequence shown here is derived from an EMBL/GenBank/DDBJ whole genome shotgun (WGS) entry which is preliminary data.</text>
</comment>
<sequence>MTLATALAGRARPSPWRRWWWRHPELSVLTVSVAAWSAVTVLHLMMPVHVGAQHCSAVPHAAAHHHEVSGLGAVADRCAAMGPDMPEFPASLGMWVVMAAAMMLPTTLPTVRSISMNGRWNRRHRSQALFVLGYLAVWSVFGAAALAVVWSVGVKTVGVPVVSGLLAGGAAWELTRRKRFFLRACHRVRALPAAGRRADRACVDEGLRNGLRCVGACGPMMLPMALTPHALWLMVVLFGVAAGEKLVTKAVDHLPVFAAVLAVVAVIVAFGAPVG</sequence>